<dbReference type="GO" id="GO:0030690">
    <property type="term" value="C:Noc1p-Noc2p complex"/>
    <property type="evidence" value="ECO:0007669"/>
    <property type="project" value="TreeGrafter"/>
</dbReference>
<feature type="compositionally biased region" description="Acidic residues" evidence="4">
    <location>
        <begin position="180"/>
        <end position="202"/>
    </location>
</feature>
<evidence type="ECO:0000256" key="4">
    <source>
        <dbReference type="SAM" id="MobiDB-lite"/>
    </source>
</evidence>
<organism evidence="5 6">
    <name type="scientific">Chytriomyces confervae</name>
    <dbReference type="NCBI Taxonomy" id="246404"/>
    <lineage>
        <taxon>Eukaryota</taxon>
        <taxon>Fungi</taxon>
        <taxon>Fungi incertae sedis</taxon>
        <taxon>Chytridiomycota</taxon>
        <taxon>Chytridiomycota incertae sedis</taxon>
        <taxon>Chytridiomycetes</taxon>
        <taxon>Chytridiales</taxon>
        <taxon>Chytriomycetaceae</taxon>
        <taxon>Chytriomyces</taxon>
    </lineage>
</organism>
<protein>
    <recommendedName>
        <fullName evidence="7">Nucleolar complex protein 2</fullName>
    </recommendedName>
</protein>
<name>A0A507EBK2_9FUNG</name>
<dbReference type="OrthoDB" id="10266662at2759"/>
<comment type="caution">
    <text evidence="5">The sequence shown here is derived from an EMBL/GenBank/DDBJ whole genome shotgun (WGS) entry which is preliminary data.</text>
</comment>
<sequence length="803" mass="90932">MGTKKATKKFMKNHLKDKVAQRRKFKKDNRGRIMKDAIKAKKDKGKPSSTETDADGVEVEETESDTEMGFANIADDRDLSFDDGEIEDNSDEEEDDLELEHEEEDEDGEGDDEELMADDNSELDEDSDNDQDPPAKKATKKHLRGEIAEHKKQLEEVMRKDPVFYKFLMQNDKDLLNFGDGDEEEEEEDEDEDEEMEEEEVEDLQKIMKGEQAIPDVDNEDEEEDASNGGPIPVTNAMLATWKKALIEQHSLRSAKKVFLAFRAVAHEGETESDDQEVQQYVAGSEKIANAITILAMKHMVGVFDHHLPVKVNKGKTPLPSTSAKWKKVSPLVKSFIKTVLVVLHQVSDEGMLRFVMRESEKLAVYFGCFPKQAKELLKHLLKLWTSTTPETRITSFLTMRRLAIACPNPYLDYAIKGAYQTFASSSRTTNLHTWSSISFMLNCFVELVGIDVASGYRFGFVYLRSLASGLRNAITMKSKESFKQVYNWQFINSLRLWTRVLCNFCESGSSAESAGGKTLRPLIYPLVQIILGTMRLKPSSKYFPLRFQCARMLIDLCKKTNVFIPLASHLFELFDTAELRGHAKPSTLKPLNFVLTLKAPAQYLGTRPYQNGIVEEVVALLMEYYDCFALSIGFPELVVPAVVQFRRWMKKSKNVSANKQIQGLLESLEQNAKFVEGKRAQVDFAPKDEAKVAAFLMDVNETLAPLRRHAIARRKMREAQMADLQKQSDAAAPDVIVDDGRKSSKVKKGGKAVAQSDSEDEEGTGFDMSDNDEDDEEEDESEEELEFEDEDEEGEEGEEEEE</sequence>
<feature type="compositionally biased region" description="Acidic residues" evidence="4">
    <location>
        <begin position="52"/>
        <end position="66"/>
    </location>
</feature>
<feature type="region of interest" description="Disordered" evidence="4">
    <location>
        <begin position="175"/>
        <end position="208"/>
    </location>
</feature>
<dbReference type="GO" id="GO:0005654">
    <property type="term" value="C:nucleoplasm"/>
    <property type="evidence" value="ECO:0007669"/>
    <property type="project" value="TreeGrafter"/>
</dbReference>
<feature type="region of interest" description="Disordered" evidence="4">
    <location>
        <begin position="20"/>
        <end position="154"/>
    </location>
</feature>
<keyword evidence="3" id="KW-0539">Nucleus</keyword>
<feature type="compositionally biased region" description="Basic and acidic residues" evidence="4">
    <location>
        <begin position="144"/>
        <end position="154"/>
    </location>
</feature>
<dbReference type="AlphaFoldDB" id="A0A507EBK2"/>
<keyword evidence="6" id="KW-1185">Reference proteome</keyword>
<dbReference type="GO" id="GO:0005730">
    <property type="term" value="C:nucleolus"/>
    <property type="evidence" value="ECO:0007669"/>
    <property type="project" value="TreeGrafter"/>
</dbReference>
<dbReference type="SUPFAM" id="SSF48371">
    <property type="entry name" value="ARM repeat"/>
    <property type="match status" value="1"/>
</dbReference>
<reference evidence="5 6" key="1">
    <citation type="journal article" date="2019" name="Sci. Rep.">
        <title>Comparative genomics of chytrid fungi reveal insights into the obligate biotrophic and pathogenic lifestyle of Synchytrium endobioticum.</title>
        <authorList>
            <person name="van de Vossenberg B.T.L.H."/>
            <person name="Warris S."/>
            <person name="Nguyen H.D.T."/>
            <person name="van Gent-Pelzer M.P.E."/>
            <person name="Joly D.L."/>
            <person name="van de Geest H.C."/>
            <person name="Bonants P.J.M."/>
            <person name="Smith D.S."/>
            <person name="Levesque C.A."/>
            <person name="van der Lee T.A.J."/>
        </authorList>
    </citation>
    <scope>NUCLEOTIDE SEQUENCE [LARGE SCALE GENOMIC DNA]</scope>
    <source>
        <strain evidence="5 6">CBS 675.73</strain>
    </source>
</reference>
<gene>
    <name evidence="5" type="ORF">CcCBS67573_g08976</name>
</gene>
<proteinExistence type="inferred from homology"/>
<evidence type="ECO:0000256" key="1">
    <source>
        <dbReference type="ARBA" id="ARBA00004123"/>
    </source>
</evidence>
<comment type="subcellular location">
    <subcellularLocation>
        <location evidence="1">Nucleus</location>
    </subcellularLocation>
</comment>
<evidence type="ECO:0008006" key="7">
    <source>
        <dbReference type="Google" id="ProtNLM"/>
    </source>
</evidence>
<feature type="compositionally biased region" description="Basic and acidic residues" evidence="4">
    <location>
        <begin position="28"/>
        <end position="40"/>
    </location>
</feature>
<evidence type="ECO:0000256" key="3">
    <source>
        <dbReference type="ARBA" id="ARBA00023242"/>
    </source>
</evidence>
<evidence type="ECO:0000313" key="5">
    <source>
        <dbReference type="EMBL" id="TPX60747.1"/>
    </source>
</evidence>
<dbReference type="GO" id="GO:0030691">
    <property type="term" value="C:Noc2p-Noc3p complex"/>
    <property type="evidence" value="ECO:0007669"/>
    <property type="project" value="TreeGrafter"/>
</dbReference>
<evidence type="ECO:0000313" key="6">
    <source>
        <dbReference type="Proteomes" id="UP000320333"/>
    </source>
</evidence>
<dbReference type="PANTHER" id="PTHR12687:SF4">
    <property type="entry name" value="NUCLEOLAR COMPLEX PROTEIN 2 HOMOLOG"/>
    <property type="match status" value="1"/>
</dbReference>
<dbReference type="STRING" id="246404.A0A507EBK2"/>
<accession>A0A507EBK2</accession>
<dbReference type="InterPro" id="IPR005343">
    <property type="entry name" value="Noc2"/>
</dbReference>
<dbReference type="EMBL" id="QEAP01000681">
    <property type="protein sequence ID" value="TPX60747.1"/>
    <property type="molecule type" value="Genomic_DNA"/>
</dbReference>
<evidence type="ECO:0000256" key="2">
    <source>
        <dbReference type="ARBA" id="ARBA00005907"/>
    </source>
</evidence>
<dbReference type="InterPro" id="IPR016024">
    <property type="entry name" value="ARM-type_fold"/>
</dbReference>
<dbReference type="PANTHER" id="PTHR12687">
    <property type="entry name" value="NUCLEOLAR COMPLEX 2 AND RAD4-RELATED"/>
    <property type="match status" value="1"/>
</dbReference>
<dbReference type="GO" id="GO:0042273">
    <property type="term" value="P:ribosomal large subunit biogenesis"/>
    <property type="evidence" value="ECO:0007669"/>
    <property type="project" value="TreeGrafter"/>
</dbReference>
<comment type="similarity">
    <text evidence="2">Belongs to the NOC2 family.</text>
</comment>
<dbReference type="Pfam" id="PF03715">
    <property type="entry name" value="Noc2"/>
    <property type="match status" value="1"/>
</dbReference>
<dbReference type="Proteomes" id="UP000320333">
    <property type="component" value="Unassembled WGS sequence"/>
</dbReference>
<feature type="compositionally biased region" description="Acidic residues" evidence="4">
    <location>
        <begin position="758"/>
        <end position="803"/>
    </location>
</feature>
<feature type="compositionally biased region" description="Acidic residues" evidence="4">
    <location>
        <begin position="81"/>
        <end position="131"/>
    </location>
</feature>
<feature type="region of interest" description="Disordered" evidence="4">
    <location>
        <begin position="718"/>
        <end position="803"/>
    </location>
</feature>